<dbReference type="Proteomes" id="UP000794436">
    <property type="component" value="Unassembled WGS sequence"/>
</dbReference>
<sequence length="244" mass="25319">MYSVGVSSFHASFPLPHDSTTTAMKLTLVPIAAVALCACVTDAATKFAKDCTQEQRQKVNQLLRQDVNPAKSCYSKAKGDITTLSTSRLCPIAECKTWIDYMAENAPNCIYDDTNYGDSYKQKAKDCADPSSAGSGDAGNSSAGSKGDGKKDSSKDSSSSSDSDAVVTTKTPKPKPTSVTTSSSSGSFEIEVPDTDNSTVSVPDEETPEPSVTDVVTPEPSAAGSHFLAAGCAAVVGLVASMMI</sequence>
<dbReference type="AlphaFoldDB" id="A0A8K1CU01"/>
<proteinExistence type="predicted"/>
<feature type="compositionally biased region" description="Low complexity" evidence="1">
    <location>
        <begin position="131"/>
        <end position="145"/>
    </location>
</feature>
<gene>
    <name evidence="2" type="ORF">Poli38472_006255</name>
</gene>
<organism evidence="2 3">
    <name type="scientific">Pythium oligandrum</name>
    <name type="common">Mycoparasitic fungus</name>
    <dbReference type="NCBI Taxonomy" id="41045"/>
    <lineage>
        <taxon>Eukaryota</taxon>
        <taxon>Sar</taxon>
        <taxon>Stramenopiles</taxon>
        <taxon>Oomycota</taxon>
        <taxon>Peronosporomycetes</taxon>
        <taxon>Pythiales</taxon>
        <taxon>Pythiaceae</taxon>
        <taxon>Pythium</taxon>
    </lineage>
</organism>
<feature type="compositionally biased region" description="Low complexity" evidence="1">
    <location>
        <begin position="156"/>
        <end position="185"/>
    </location>
</feature>
<accession>A0A8K1CU01</accession>
<dbReference type="OrthoDB" id="129524at2759"/>
<reference evidence="2" key="1">
    <citation type="submission" date="2019-03" db="EMBL/GenBank/DDBJ databases">
        <title>Long read genome sequence of the mycoparasitic Pythium oligandrum ATCC 38472 isolated from sugarbeet rhizosphere.</title>
        <authorList>
            <person name="Gaulin E."/>
        </authorList>
    </citation>
    <scope>NUCLEOTIDE SEQUENCE</scope>
    <source>
        <strain evidence="2">ATCC 38472_TT</strain>
    </source>
</reference>
<comment type="caution">
    <text evidence="2">The sequence shown here is derived from an EMBL/GenBank/DDBJ whole genome shotgun (WGS) entry which is preliminary data.</text>
</comment>
<feature type="region of interest" description="Disordered" evidence="1">
    <location>
        <begin position="122"/>
        <end position="224"/>
    </location>
</feature>
<protein>
    <submittedName>
        <fullName evidence="2">Uncharacterized protein</fullName>
    </submittedName>
</protein>
<dbReference type="EMBL" id="SPLM01000002">
    <property type="protein sequence ID" value="TMW68787.1"/>
    <property type="molecule type" value="Genomic_DNA"/>
</dbReference>
<name>A0A8K1CU01_PYTOL</name>
<evidence type="ECO:0000313" key="2">
    <source>
        <dbReference type="EMBL" id="TMW68787.1"/>
    </source>
</evidence>
<evidence type="ECO:0000313" key="3">
    <source>
        <dbReference type="Proteomes" id="UP000794436"/>
    </source>
</evidence>
<evidence type="ECO:0000256" key="1">
    <source>
        <dbReference type="SAM" id="MobiDB-lite"/>
    </source>
</evidence>
<keyword evidence="3" id="KW-1185">Reference proteome</keyword>